<evidence type="ECO:0000313" key="5">
    <source>
        <dbReference type="Proteomes" id="UP000094569"/>
    </source>
</evidence>
<feature type="compositionally biased region" description="Low complexity" evidence="1">
    <location>
        <begin position="344"/>
        <end position="377"/>
    </location>
</feature>
<dbReference type="AlphaFoldDB" id="A0A1E3BQN7"/>
<evidence type="ECO:0008006" key="6">
    <source>
        <dbReference type="Google" id="ProtNLM"/>
    </source>
</evidence>
<reference evidence="4 5" key="1">
    <citation type="journal article" date="2016" name="BMC Genomics">
        <title>Comparative genomic and transcriptomic analyses of the Fuzhuan brick tea-fermentation fungus Aspergillus cristatus.</title>
        <authorList>
            <person name="Ge Y."/>
            <person name="Wang Y."/>
            <person name="Liu Y."/>
            <person name="Tan Y."/>
            <person name="Ren X."/>
            <person name="Zhang X."/>
            <person name="Hyde K.D."/>
            <person name="Liu Y."/>
            <person name="Liu Z."/>
        </authorList>
    </citation>
    <scope>NUCLEOTIDE SEQUENCE [LARGE SCALE GENOMIC DNA]</scope>
    <source>
        <strain evidence="4 5">GZAAS20.1005</strain>
    </source>
</reference>
<gene>
    <name evidence="4" type="ORF">SI65_00883</name>
</gene>
<organism evidence="4 5">
    <name type="scientific">Aspergillus cristatus</name>
    <name type="common">Chinese Fuzhuan brick tea-fermentation fungus</name>
    <name type="synonym">Eurotium cristatum</name>
    <dbReference type="NCBI Taxonomy" id="573508"/>
    <lineage>
        <taxon>Eukaryota</taxon>
        <taxon>Fungi</taxon>
        <taxon>Dikarya</taxon>
        <taxon>Ascomycota</taxon>
        <taxon>Pezizomycotina</taxon>
        <taxon>Eurotiomycetes</taxon>
        <taxon>Eurotiomycetidae</taxon>
        <taxon>Eurotiales</taxon>
        <taxon>Aspergillaceae</taxon>
        <taxon>Aspergillus</taxon>
        <taxon>Aspergillus subgen. Aspergillus</taxon>
    </lineage>
</organism>
<dbReference type="Proteomes" id="UP000094569">
    <property type="component" value="Unassembled WGS sequence"/>
</dbReference>
<protein>
    <recommendedName>
        <fullName evidence="6">WSC domain-containing protein</fullName>
    </recommendedName>
</protein>
<evidence type="ECO:0000256" key="2">
    <source>
        <dbReference type="SAM" id="Phobius"/>
    </source>
</evidence>
<keyword evidence="2" id="KW-1133">Transmembrane helix</keyword>
<feature type="region of interest" description="Disordered" evidence="1">
    <location>
        <begin position="344"/>
        <end position="395"/>
    </location>
</feature>
<dbReference type="EMBL" id="JXNT01000001">
    <property type="protein sequence ID" value="ODM23294.1"/>
    <property type="molecule type" value="Genomic_DNA"/>
</dbReference>
<proteinExistence type="predicted"/>
<accession>A0A1E3BQN7</accession>
<evidence type="ECO:0000313" key="4">
    <source>
        <dbReference type="EMBL" id="ODM23294.1"/>
    </source>
</evidence>
<feature type="signal peptide" evidence="3">
    <location>
        <begin position="1"/>
        <end position="32"/>
    </location>
</feature>
<keyword evidence="2" id="KW-0812">Transmembrane</keyword>
<evidence type="ECO:0000256" key="3">
    <source>
        <dbReference type="SAM" id="SignalP"/>
    </source>
</evidence>
<keyword evidence="2" id="KW-0472">Membrane</keyword>
<dbReference type="VEuPathDB" id="FungiDB:SI65_00883"/>
<name>A0A1E3BQN7_ASPCR</name>
<feature type="transmembrane region" description="Helical" evidence="2">
    <location>
        <begin position="232"/>
        <end position="256"/>
    </location>
</feature>
<comment type="caution">
    <text evidence="4">The sequence shown here is derived from an EMBL/GenBank/DDBJ whole genome shotgun (WGS) entry which is preliminary data.</text>
</comment>
<keyword evidence="5" id="KW-1185">Reference proteome</keyword>
<feature type="chain" id="PRO_5009123860" description="WSC domain-containing protein" evidence="3">
    <location>
        <begin position="33"/>
        <end position="395"/>
    </location>
</feature>
<sequence>MLGFLGRGPRPTIQLTLAILFVFSQLTSVVLGLKTTAGSPCASVCNRDSTNTTSSEIVCLDRQYNSTLKGTHFQECVDCQLRSDFFDTISGESDVTWGLYNLRYAFTSCLYGYPRQVANISSPCVVSCSSLQPALDQNIENPSAYGFFEWCGSSAFADVVVIQCHECYNLTTNQIYLGNFVEAIRYNCHFRTSPGQAFPISPDNIFTQNPLPEHTVSLTDPPKDDSGVNLPVVIAVPIVCFIVLVCALSVCCFFCIRHRRKKAKAREEREFHEQWNTMALASPGPGAWGQYPAQASIMSPAVWGYGGYGYGPGVAFSDNNVNDGQAQCVGFAKSDFDTIQPAVTVTSSSTPGSSEQEQQQQQHAGNGNEGQAQAHAQTYFPPPPGASQHPPQHGL</sequence>
<dbReference type="OrthoDB" id="5426678at2759"/>
<keyword evidence="3" id="KW-0732">Signal</keyword>
<feature type="compositionally biased region" description="Low complexity" evidence="1">
    <location>
        <begin position="386"/>
        <end position="395"/>
    </location>
</feature>
<evidence type="ECO:0000256" key="1">
    <source>
        <dbReference type="SAM" id="MobiDB-lite"/>
    </source>
</evidence>